<name>A0A6B2LKR6_9EUKA</name>
<reference evidence="1" key="1">
    <citation type="journal article" date="2020" name="J. Eukaryot. Microbiol.">
        <title>De novo Sequencing, Assembly and Annotation of the Transcriptome for the Free-Living Testate Amoeba Arcella intermedia.</title>
        <authorList>
            <person name="Ribeiro G.M."/>
            <person name="Porfirio-Sousa A.L."/>
            <person name="Maurer-Alcala X.X."/>
            <person name="Katz L.A."/>
            <person name="Lahr D.J.G."/>
        </authorList>
    </citation>
    <scope>NUCLEOTIDE SEQUENCE</scope>
</reference>
<organism evidence="1">
    <name type="scientific">Arcella intermedia</name>
    <dbReference type="NCBI Taxonomy" id="1963864"/>
    <lineage>
        <taxon>Eukaryota</taxon>
        <taxon>Amoebozoa</taxon>
        <taxon>Tubulinea</taxon>
        <taxon>Elardia</taxon>
        <taxon>Arcellinida</taxon>
        <taxon>Sphaerothecina</taxon>
        <taxon>Arcellidae</taxon>
        <taxon>Arcella</taxon>
    </lineage>
</organism>
<evidence type="ECO:0000313" key="1">
    <source>
        <dbReference type="EMBL" id="NDV37692.1"/>
    </source>
</evidence>
<dbReference type="AlphaFoldDB" id="A0A6B2LKR6"/>
<protein>
    <submittedName>
        <fullName evidence="1">Uncharacterized protein</fullName>
    </submittedName>
</protein>
<dbReference type="EMBL" id="GIBP01008723">
    <property type="protein sequence ID" value="NDV37692.1"/>
    <property type="molecule type" value="Transcribed_RNA"/>
</dbReference>
<accession>A0A6B2LKR6</accession>
<sequence length="153" mass="17169">MNPPSCHDQPVNCMEDLLHVHHSLRRGLQKPRIKPCCQLLPLLWAHHAVCKVALVPHHDGGEILARLHPRDLRPHVREVIVGGLRDDGIDQGEPFPILHVQVPYGCEAFSSCGVQDLQEHRDAVHFRHLTVGLFNAGVISFYKNTLDILNGKS</sequence>
<proteinExistence type="predicted"/>